<feature type="transmembrane region" description="Helical" evidence="1">
    <location>
        <begin position="17"/>
        <end position="37"/>
    </location>
</feature>
<keyword evidence="1" id="KW-1133">Transmembrane helix</keyword>
<dbReference type="AlphaFoldDB" id="A0A3D8IS85"/>
<name>A0A3D8IS85_9HELI</name>
<keyword evidence="3" id="KW-1185">Reference proteome</keyword>
<accession>A0A3D8IS85</accession>
<keyword evidence="1" id="KW-0472">Membrane</keyword>
<keyword evidence="1" id="KW-0812">Transmembrane</keyword>
<dbReference type="Proteomes" id="UP000257067">
    <property type="component" value="Unassembled WGS sequence"/>
</dbReference>
<comment type="caution">
    <text evidence="2">The sequence shown here is derived from an EMBL/GenBank/DDBJ whole genome shotgun (WGS) entry which is preliminary data.</text>
</comment>
<evidence type="ECO:0000313" key="3">
    <source>
        <dbReference type="Proteomes" id="UP000257067"/>
    </source>
</evidence>
<reference evidence="2 3" key="1">
    <citation type="submission" date="2018-04" db="EMBL/GenBank/DDBJ databases">
        <title>Novel Campyloabacter and Helicobacter Species and Strains.</title>
        <authorList>
            <person name="Mannion A.J."/>
            <person name="Shen Z."/>
            <person name="Fox J.G."/>
        </authorList>
    </citation>
    <scope>NUCLEOTIDE SEQUENCE [LARGE SCALE GENOMIC DNA]</scope>
    <source>
        <strain evidence="2 3">ATCC 700242</strain>
    </source>
</reference>
<protein>
    <submittedName>
        <fullName evidence="2">Uncharacterized protein</fullName>
    </submittedName>
</protein>
<gene>
    <name evidence="2" type="ORF">CQA62_06445</name>
</gene>
<sequence>MKDKIQNYLSRLTPREILLAKICFVSLCILIVWKLGVDDAIKRYFYPTQSQETPSVIPYLSYFNAQELISKYSTLISFSQSDVGLTHYTLKTQGKIENENFFSLLNVLKTYPTLKIDTFSLDEEGDFSLTLYGENSQTYALPSAILTYSTLITSPWKEEQTSPSPLILEALLNEKVKINSQWLEVGNKISGYTLQKINKDSVILKNQTHTLTLYLREKIF</sequence>
<dbReference type="RefSeq" id="WP_104724827.1">
    <property type="nucleotide sequence ID" value="NZ_FZNE01000008.1"/>
</dbReference>
<dbReference type="EMBL" id="NXLU01000011">
    <property type="protein sequence ID" value="RDU68147.1"/>
    <property type="molecule type" value="Genomic_DNA"/>
</dbReference>
<evidence type="ECO:0000313" key="2">
    <source>
        <dbReference type="EMBL" id="RDU68147.1"/>
    </source>
</evidence>
<proteinExistence type="predicted"/>
<evidence type="ECO:0000256" key="1">
    <source>
        <dbReference type="SAM" id="Phobius"/>
    </source>
</evidence>
<organism evidence="2 3">
    <name type="scientific">Helicobacter cholecystus</name>
    <dbReference type="NCBI Taxonomy" id="45498"/>
    <lineage>
        <taxon>Bacteria</taxon>
        <taxon>Pseudomonadati</taxon>
        <taxon>Campylobacterota</taxon>
        <taxon>Epsilonproteobacteria</taxon>
        <taxon>Campylobacterales</taxon>
        <taxon>Helicobacteraceae</taxon>
        <taxon>Helicobacter</taxon>
    </lineage>
</organism>